<evidence type="ECO:0000313" key="2">
    <source>
        <dbReference type="EMBL" id="KAG0003410.1"/>
    </source>
</evidence>
<dbReference type="AlphaFoldDB" id="A0A9P6SUI6"/>
<proteinExistence type="predicted"/>
<feature type="transmembrane region" description="Helical" evidence="1">
    <location>
        <begin position="96"/>
        <end position="126"/>
    </location>
</feature>
<accession>A0A9P6SUI6</accession>
<keyword evidence="1" id="KW-0472">Membrane</keyword>
<evidence type="ECO:0000256" key="1">
    <source>
        <dbReference type="SAM" id="Phobius"/>
    </source>
</evidence>
<dbReference type="Proteomes" id="UP000749646">
    <property type="component" value="Unassembled WGS sequence"/>
</dbReference>
<sequence length="147" mass="16943">MTLLYWTARAGRELNERKIWEWRQMFMDDHPQKPVVMTIMGVDWRDLIWAISITASIGVILLTMLLYVLFVMVFIEKVLSGERSWGIAGRRSTIDFCYAIWMMAVLIVIMFVLVKLGVLGVFFVIYDCIEDLSEYALDSVAVGVGYS</sequence>
<keyword evidence="1" id="KW-1133">Transmembrane helix</keyword>
<gene>
    <name evidence="2" type="ORF">BGZ65_001729</name>
</gene>
<protein>
    <submittedName>
        <fullName evidence="2">Uncharacterized protein</fullName>
    </submittedName>
</protein>
<reference evidence="2" key="1">
    <citation type="journal article" date="2020" name="Fungal Divers.">
        <title>Resolving the Mortierellaceae phylogeny through synthesis of multi-gene phylogenetics and phylogenomics.</title>
        <authorList>
            <person name="Vandepol N."/>
            <person name="Liber J."/>
            <person name="Desiro A."/>
            <person name="Na H."/>
            <person name="Kennedy M."/>
            <person name="Barry K."/>
            <person name="Grigoriev I.V."/>
            <person name="Miller A.N."/>
            <person name="O'Donnell K."/>
            <person name="Stajich J.E."/>
            <person name="Bonito G."/>
        </authorList>
    </citation>
    <scope>NUCLEOTIDE SEQUENCE</scope>
    <source>
        <strain evidence="2">MES-2147</strain>
    </source>
</reference>
<feature type="transmembrane region" description="Helical" evidence="1">
    <location>
        <begin position="47"/>
        <end position="75"/>
    </location>
</feature>
<evidence type="ECO:0000313" key="3">
    <source>
        <dbReference type="Proteomes" id="UP000749646"/>
    </source>
</evidence>
<name>A0A9P6SUI6_9FUNG</name>
<organism evidence="2 3">
    <name type="scientific">Modicella reniformis</name>
    <dbReference type="NCBI Taxonomy" id="1440133"/>
    <lineage>
        <taxon>Eukaryota</taxon>
        <taxon>Fungi</taxon>
        <taxon>Fungi incertae sedis</taxon>
        <taxon>Mucoromycota</taxon>
        <taxon>Mortierellomycotina</taxon>
        <taxon>Mortierellomycetes</taxon>
        <taxon>Mortierellales</taxon>
        <taxon>Mortierellaceae</taxon>
        <taxon>Modicella</taxon>
    </lineage>
</organism>
<comment type="caution">
    <text evidence="2">The sequence shown here is derived from an EMBL/GenBank/DDBJ whole genome shotgun (WGS) entry which is preliminary data.</text>
</comment>
<dbReference type="EMBL" id="JAAAHW010000352">
    <property type="protein sequence ID" value="KAG0003410.1"/>
    <property type="molecule type" value="Genomic_DNA"/>
</dbReference>
<keyword evidence="3" id="KW-1185">Reference proteome</keyword>
<keyword evidence="1" id="KW-0812">Transmembrane</keyword>